<dbReference type="PROSITE" id="PS50112">
    <property type="entry name" value="PAS"/>
    <property type="match status" value="3"/>
</dbReference>
<dbReference type="InterPro" id="IPR000160">
    <property type="entry name" value="GGDEF_dom"/>
</dbReference>
<evidence type="ECO:0000259" key="13">
    <source>
        <dbReference type="PROSITE" id="PS50887"/>
    </source>
</evidence>
<dbReference type="SMART" id="SM00267">
    <property type="entry name" value="GGDEF"/>
    <property type="match status" value="1"/>
</dbReference>
<dbReference type="InterPro" id="IPR035919">
    <property type="entry name" value="EAL_sf"/>
</dbReference>
<keyword evidence="4" id="KW-0547">Nucleotide-binding</keyword>
<gene>
    <name evidence="14" type="ORF">SAMN05421508_102181</name>
</gene>
<dbReference type="Pfam" id="PF00990">
    <property type="entry name" value="GGDEF"/>
    <property type="match status" value="1"/>
</dbReference>
<dbReference type="Proteomes" id="UP000219621">
    <property type="component" value="Unassembled WGS sequence"/>
</dbReference>
<accession>A0A286G8Y6</accession>
<dbReference type="InterPro" id="IPR029787">
    <property type="entry name" value="Nucleotide_cyclase"/>
</dbReference>
<evidence type="ECO:0000256" key="8">
    <source>
        <dbReference type="ARBA" id="ARBA00070616"/>
    </source>
</evidence>
<dbReference type="InterPro" id="IPR043128">
    <property type="entry name" value="Rev_trsase/Diguanyl_cyclase"/>
</dbReference>
<dbReference type="NCBIfam" id="TIGR00229">
    <property type="entry name" value="sensory_box"/>
    <property type="match status" value="3"/>
</dbReference>
<reference evidence="14 15" key="1">
    <citation type="submission" date="2017-09" db="EMBL/GenBank/DDBJ databases">
        <authorList>
            <person name="Ehlers B."/>
            <person name="Leendertz F.H."/>
        </authorList>
    </citation>
    <scope>NUCLEOTIDE SEQUENCE [LARGE SCALE GENOMIC DNA]</scope>
    <source>
        <strain evidence="14 15">USBA 140</strain>
    </source>
</reference>
<feature type="domain" description="GGDEF" evidence="13">
    <location>
        <begin position="564"/>
        <end position="697"/>
    </location>
</feature>
<protein>
    <recommendedName>
        <fullName evidence="8">Sensor protein FixL</fullName>
        <ecNumber evidence="2">2.7.13.3</ecNumber>
    </recommendedName>
</protein>
<dbReference type="SMART" id="SM00052">
    <property type="entry name" value="EAL"/>
    <property type="match status" value="1"/>
</dbReference>
<dbReference type="PROSITE" id="PS50883">
    <property type="entry name" value="EAL"/>
    <property type="match status" value="1"/>
</dbReference>
<dbReference type="InterPro" id="IPR001610">
    <property type="entry name" value="PAC"/>
</dbReference>
<dbReference type="RefSeq" id="WP_097277950.1">
    <property type="nucleotide sequence ID" value="NZ_OCNJ01000002.1"/>
</dbReference>
<evidence type="ECO:0000256" key="9">
    <source>
        <dbReference type="SAM" id="MobiDB-lite"/>
    </source>
</evidence>
<evidence type="ECO:0000313" key="15">
    <source>
        <dbReference type="Proteomes" id="UP000219621"/>
    </source>
</evidence>
<dbReference type="AlphaFoldDB" id="A0A286G8Y6"/>
<keyword evidence="15" id="KW-1185">Reference proteome</keyword>
<dbReference type="InterPro" id="IPR001633">
    <property type="entry name" value="EAL_dom"/>
</dbReference>
<feature type="region of interest" description="Disordered" evidence="9">
    <location>
        <begin position="1"/>
        <end position="20"/>
    </location>
</feature>
<dbReference type="CDD" id="cd00130">
    <property type="entry name" value="PAS"/>
    <property type="match status" value="4"/>
</dbReference>
<organism evidence="14 15">
    <name type="scientific">Caenispirillum bisanense</name>
    <dbReference type="NCBI Taxonomy" id="414052"/>
    <lineage>
        <taxon>Bacteria</taxon>
        <taxon>Pseudomonadati</taxon>
        <taxon>Pseudomonadota</taxon>
        <taxon>Alphaproteobacteria</taxon>
        <taxon>Rhodospirillales</taxon>
        <taxon>Novispirillaceae</taxon>
        <taxon>Caenispirillum</taxon>
    </lineage>
</organism>
<dbReference type="Gene3D" id="3.20.20.450">
    <property type="entry name" value="EAL domain"/>
    <property type="match status" value="1"/>
</dbReference>
<dbReference type="SUPFAM" id="SSF55073">
    <property type="entry name" value="Nucleotide cyclase"/>
    <property type="match status" value="1"/>
</dbReference>
<feature type="domain" description="PAS" evidence="10">
    <location>
        <begin position="273"/>
        <end position="343"/>
    </location>
</feature>
<dbReference type="GO" id="GO:0004673">
    <property type="term" value="F:protein histidine kinase activity"/>
    <property type="evidence" value="ECO:0007669"/>
    <property type="project" value="UniProtKB-EC"/>
</dbReference>
<dbReference type="GO" id="GO:0005524">
    <property type="term" value="F:ATP binding"/>
    <property type="evidence" value="ECO:0007669"/>
    <property type="project" value="UniProtKB-KW"/>
</dbReference>
<dbReference type="Pfam" id="PF00563">
    <property type="entry name" value="EAL"/>
    <property type="match status" value="1"/>
</dbReference>
<dbReference type="FunFam" id="3.20.20.450:FF:000001">
    <property type="entry name" value="Cyclic di-GMP phosphodiesterase yahA"/>
    <property type="match status" value="1"/>
</dbReference>
<evidence type="ECO:0000259" key="10">
    <source>
        <dbReference type="PROSITE" id="PS50112"/>
    </source>
</evidence>
<feature type="domain" description="EAL" evidence="12">
    <location>
        <begin position="706"/>
        <end position="961"/>
    </location>
</feature>
<evidence type="ECO:0000256" key="3">
    <source>
        <dbReference type="ARBA" id="ARBA00022679"/>
    </source>
</evidence>
<evidence type="ECO:0000256" key="2">
    <source>
        <dbReference type="ARBA" id="ARBA00012438"/>
    </source>
</evidence>
<comment type="catalytic activity">
    <reaction evidence="1">
        <text>ATP + protein L-histidine = ADP + protein N-phospho-L-histidine.</text>
        <dbReference type="EC" id="2.7.13.3"/>
    </reaction>
</comment>
<dbReference type="CDD" id="cd01949">
    <property type="entry name" value="GGDEF"/>
    <property type="match status" value="1"/>
</dbReference>
<dbReference type="InterPro" id="IPR013655">
    <property type="entry name" value="PAS_fold_3"/>
</dbReference>
<keyword evidence="3" id="KW-0808">Transferase</keyword>
<dbReference type="InterPro" id="IPR000014">
    <property type="entry name" value="PAS"/>
</dbReference>
<feature type="domain" description="PAC" evidence="11">
    <location>
        <begin position="481"/>
        <end position="532"/>
    </location>
</feature>
<dbReference type="InterPro" id="IPR035965">
    <property type="entry name" value="PAS-like_dom_sf"/>
</dbReference>
<dbReference type="PANTHER" id="PTHR44757">
    <property type="entry name" value="DIGUANYLATE CYCLASE DGCP"/>
    <property type="match status" value="1"/>
</dbReference>
<evidence type="ECO:0000259" key="12">
    <source>
        <dbReference type="PROSITE" id="PS50883"/>
    </source>
</evidence>
<dbReference type="PROSITE" id="PS50887">
    <property type="entry name" value="GGDEF"/>
    <property type="match status" value="1"/>
</dbReference>
<name>A0A286G8Y6_9PROT</name>
<evidence type="ECO:0000256" key="7">
    <source>
        <dbReference type="ARBA" id="ARBA00059827"/>
    </source>
</evidence>
<evidence type="ECO:0000256" key="1">
    <source>
        <dbReference type="ARBA" id="ARBA00000085"/>
    </source>
</evidence>
<feature type="domain" description="PAS" evidence="10">
    <location>
        <begin position="23"/>
        <end position="67"/>
    </location>
</feature>
<feature type="domain" description="PAC" evidence="11">
    <location>
        <begin position="228"/>
        <end position="279"/>
    </location>
</feature>
<dbReference type="EMBL" id="OCNJ01000002">
    <property type="protein sequence ID" value="SOD91932.1"/>
    <property type="molecule type" value="Genomic_DNA"/>
</dbReference>
<comment type="function">
    <text evidence="7">Putative oxygen sensor; modulates the activity of FixJ, a transcriptional activator of nitrogen fixation fixK gene. FixL probably acts as a kinase that phosphorylates FixJ.</text>
</comment>
<proteinExistence type="predicted"/>
<evidence type="ECO:0000256" key="6">
    <source>
        <dbReference type="ARBA" id="ARBA00022840"/>
    </source>
</evidence>
<dbReference type="OrthoDB" id="7251575at2"/>
<dbReference type="SMART" id="SM00086">
    <property type="entry name" value="PAC"/>
    <property type="match status" value="3"/>
</dbReference>
<dbReference type="InterPro" id="IPR052155">
    <property type="entry name" value="Biofilm_reg_signaling"/>
</dbReference>
<sequence length="966" mass="105849">MSTESVKQGRAPRTAPGLDLVPPSEVLHSALDGAPEALVVLDAGGTILAFNRAAAALLGRESAAVVGAPVDVLLTIPDGGLDLFLGDTPDTVEAGGRRFLPLVAGDGRTLTCEITIGVAEPAPGGRLFVCTLRDATLAFAGLGEAWDGAEERLGSLAANMPGIIFQRVMQPDGTLYYPFFSAGVRDLLGYDPEDMRLARDGCLDAIHWADRDRYMTALRRSAEDLAVYTEEFRAIAASGEVKWLSGTARPERMPNGDILWDGVLIDVTDRMRAEQRLEMIMDHAADCIITIGENGLIETVNAATSQTFGFTEDELVGRNVAVLMPPAHKDRHQGYIRRYLGTGEGSILGTGARELEGMRKDGSVFPIELSLSEVLSEGRRVFIAVLRDIAARKATERALHETEQRLRTIADNINGMVFQRMLRPDGSVSYTYVNEGAKRLFDIDPEDMMGDSALFLERVNADDRAAFMEALSRSSRTMEPVELDVRVTHRSGEERWLRSWSRPRKLDDGQIAWDGVALDVTDRKRAEERLMFLAYYDPMTGLGNRTLFLERFHRARAQANREQSWIGFLSMGLDRFSIINATLGHSVGDRVLKAVAERLAGSCGHNDVLCRAGGDRFMALLPGIATLADVFEAVERIQTAFAQPIAIDGQEFDLTLSIGASIYPRDGDSAETLIMHADAALNRAKAQGPGSFQLFNEEMGQRAVQTLAMQARLRRAIENQEFVAYFQPQVDVRTGAFVGMEALARWLSPERGLVPPGDFIPVAEETGLIDAICDLVLNDACRWTKAWHDAGLPQVPVAVNISGRQFHNSRRLMQTVEDALERTGLDPRFLELELTESSAMTDPENAIAVVRKLRDRGVASSIDDFGTGYSSLSVLKRFPIRKLKIDRSFVRDVTTDANDAAIVCAMIAMAAALNLKVVAEGVETDEHLDFLHGVGCDSIQGYLVAKPLPATEMEALFRQGSPLKPR</sequence>
<evidence type="ECO:0000259" key="11">
    <source>
        <dbReference type="PROSITE" id="PS50113"/>
    </source>
</evidence>
<dbReference type="Pfam" id="PF13426">
    <property type="entry name" value="PAS_9"/>
    <property type="match status" value="1"/>
</dbReference>
<keyword evidence="5" id="KW-0418">Kinase</keyword>
<feature type="domain" description="PAC" evidence="11">
    <location>
        <begin position="351"/>
        <end position="401"/>
    </location>
</feature>
<dbReference type="PROSITE" id="PS50113">
    <property type="entry name" value="PAC"/>
    <property type="match status" value="3"/>
</dbReference>
<evidence type="ECO:0000256" key="4">
    <source>
        <dbReference type="ARBA" id="ARBA00022741"/>
    </source>
</evidence>
<dbReference type="SUPFAM" id="SSF55785">
    <property type="entry name" value="PYP-like sensor domain (PAS domain)"/>
    <property type="match status" value="4"/>
</dbReference>
<keyword evidence="6" id="KW-0067">ATP-binding</keyword>
<evidence type="ECO:0000313" key="14">
    <source>
        <dbReference type="EMBL" id="SOD91932.1"/>
    </source>
</evidence>
<dbReference type="Pfam" id="PF13188">
    <property type="entry name" value="PAS_8"/>
    <property type="match status" value="1"/>
</dbReference>
<dbReference type="CDD" id="cd01948">
    <property type="entry name" value="EAL"/>
    <property type="match status" value="1"/>
</dbReference>
<dbReference type="PANTHER" id="PTHR44757:SF2">
    <property type="entry name" value="BIOFILM ARCHITECTURE MAINTENANCE PROTEIN MBAA"/>
    <property type="match status" value="1"/>
</dbReference>
<dbReference type="EC" id="2.7.13.3" evidence="2"/>
<dbReference type="NCBIfam" id="TIGR00254">
    <property type="entry name" value="GGDEF"/>
    <property type="match status" value="1"/>
</dbReference>
<evidence type="ECO:0000256" key="5">
    <source>
        <dbReference type="ARBA" id="ARBA00022777"/>
    </source>
</evidence>
<dbReference type="Pfam" id="PF08447">
    <property type="entry name" value="PAS_3"/>
    <property type="match status" value="2"/>
</dbReference>
<dbReference type="Gene3D" id="3.30.450.20">
    <property type="entry name" value="PAS domain"/>
    <property type="match status" value="4"/>
</dbReference>
<dbReference type="SUPFAM" id="SSF141868">
    <property type="entry name" value="EAL domain-like"/>
    <property type="match status" value="1"/>
</dbReference>
<dbReference type="Gene3D" id="3.30.70.270">
    <property type="match status" value="1"/>
</dbReference>
<dbReference type="InterPro" id="IPR000700">
    <property type="entry name" value="PAS-assoc_C"/>
</dbReference>
<dbReference type="SMART" id="SM00091">
    <property type="entry name" value="PAS"/>
    <property type="match status" value="4"/>
</dbReference>
<dbReference type="FunFam" id="3.30.450.20:FF:000060">
    <property type="entry name" value="Sensor protein FixL"/>
    <property type="match status" value="1"/>
</dbReference>
<feature type="domain" description="PAS" evidence="10">
    <location>
        <begin position="402"/>
        <end position="478"/>
    </location>
</feature>